<evidence type="ECO:0000256" key="6">
    <source>
        <dbReference type="ARBA" id="ARBA00023014"/>
    </source>
</evidence>
<dbReference type="GO" id="GO:0046872">
    <property type="term" value="F:metal ion binding"/>
    <property type="evidence" value="ECO:0007669"/>
    <property type="project" value="UniProtKB-KW"/>
</dbReference>
<accession>A0A4U8Q0J2</accession>
<dbReference type="Pfam" id="PF00037">
    <property type="entry name" value="Fer4"/>
    <property type="match status" value="1"/>
</dbReference>
<dbReference type="EMBL" id="QGQD01000105">
    <property type="protein sequence ID" value="TLC98066.1"/>
    <property type="molecule type" value="Genomic_DNA"/>
</dbReference>
<dbReference type="SUPFAM" id="SSF54862">
    <property type="entry name" value="4Fe-4S ferredoxins"/>
    <property type="match status" value="1"/>
</dbReference>
<keyword evidence="5" id="KW-0408">Iron</keyword>
<dbReference type="GO" id="GO:0005886">
    <property type="term" value="C:plasma membrane"/>
    <property type="evidence" value="ECO:0007669"/>
    <property type="project" value="TreeGrafter"/>
</dbReference>
<evidence type="ECO:0000259" key="8">
    <source>
        <dbReference type="PROSITE" id="PS51379"/>
    </source>
</evidence>
<dbReference type="STRING" id="180332.GCA_000797495_00767"/>
<proteinExistence type="predicted"/>
<keyword evidence="10" id="KW-1185">Reference proteome</keyword>
<dbReference type="InterPro" id="IPR051684">
    <property type="entry name" value="Electron_Trans/Redox"/>
</dbReference>
<reference evidence="9 10" key="1">
    <citation type="journal article" date="2019" name="Anaerobe">
        <title>Detection of Robinsoniella peoriensis in multiple bone samples of a trauma patient.</title>
        <authorList>
            <person name="Schrottner P."/>
            <person name="Hartwich K."/>
            <person name="Bunk B."/>
            <person name="Schober I."/>
            <person name="Helbig S."/>
            <person name="Rudolph W.W."/>
            <person name="Gunzer F."/>
        </authorList>
    </citation>
    <scope>NUCLEOTIDE SEQUENCE [LARGE SCALE GENOMIC DNA]</scope>
    <source>
        <strain evidence="9 10">DSM 106044</strain>
    </source>
</reference>
<dbReference type="PANTHER" id="PTHR30176">
    <property type="entry name" value="FERREDOXIN-TYPE PROTEIN NAPH"/>
    <property type="match status" value="1"/>
</dbReference>
<keyword evidence="6" id="KW-0411">Iron-sulfur</keyword>
<sequence>MNQMKNKRHIIQLISAIFTNGYLAGYTKGKIFTGNTKLFCVPVLNCYSCPGALGSCPIGALQAVLGDYNYNFSFYVFGFIMLFGVLLGRFICGFLCPFGFIQDLLYKIKTPKLKIPGKVDKLLRYLKYIILLVFVIALPIIITNQYGMGNPFFCKLICPAGTLGGGIPLMAINEELKNTIGLLFYWKLGILIGILLSCIFVYRPFCKYLCPLGALYALFNKFSFYQLAIDKAKCTNCKLCVKNCKMNVEVTKDINSKECIRCGECKSICPHMAISSRFSR</sequence>
<dbReference type="Pfam" id="PF12801">
    <property type="entry name" value="Fer4_5"/>
    <property type="match status" value="3"/>
</dbReference>
<keyword evidence="4" id="KW-0249">Electron transport</keyword>
<keyword evidence="2" id="KW-0004">4Fe-4S</keyword>
<dbReference type="InterPro" id="IPR017900">
    <property type="entry name" value="4Fe4S_Fe_S_CS"/>
</dbReference>
<evidence type="ECO:0000256" key="4">
    <source>
        <dbReference type="ARBA" id="ARBA00022982"/>
    </source>
</evidence>
<name>A0A4U8Q0J2_9FIRM</name>
<evidence type="ECO:0000256" key="7">
    <source>
        <dbReference type="SAM" id="Phobius"/>
    </source>
</evidence>
<evidence type="ECO:0000256" key="3">
    <source>
        <dbReference type="ARBA" id="ARBA00022723"/>
    </source>
</evidence>
<keyword evidence="1" id="KW-0813">Transport</keyword>
<feature type="transmembrane region" description="Helical" evidence="7">
    <location>
        <begin position="122"/>
        <end position="142"/>
    </location>
</feature>
<dbReference type="Gene3D" id="3.30.70.20">
    <property type="match status" value="1"/>
</dbReference>
<dbReference type="Proteomes" id="UP000306509">
    <property type="component" value="Unassembled WGS sequence"/>
</dbReference>
<dbReference type="GO" id="GO:0051539">
    <property type="term" value="F:4 iron, 4 sulfur cluster binding"/>
    <property type="evidence" value="ECO:0007669"/>
    <property type="project" value="UniProtKB-KW"/>
</dbReference>
<dbReference type="AlphaFoldDB" id="A0A4U8Q0J2"/>
<evidence type="ECO:0000256" key="5">
    <source>
        <dbReference type="ARBA" id="ARBA00023004"/>
    </source>
</evidence>
<feature type="domain" description="4Fe-4S ferredoxin-type" evidence="8">
    <location>
        <begin position="250"/>
        <end position="279"/>
    </location>
</feature>
<gene>
    <name evidence="9" type="primary">yccM_3</name>
    <name evidence="9" type="ORF">DSM106044_05127</name>
</gene>
<keyword evidence="3" id="KW-0479">Metal-binding</keyword>
<feature type="transmembrane region" description="Helical" evidence="7">
    <location>
        <begin position="74"/>
        <end position="101"/>
    </location>
</feature>
<feature type="transmembrane region" description="Helical" evidence="7">
    <location>
        <begin position="184"/>
        <end position="202"/>
    </location>
</feature>
<keyword evidence="7" id="KW-0812">Transmembrane</keyword>
<comment type="caution">
    <text evidence="9">The sequence shown here is derived from an EMBL/GenBank/DDBJ whole genome shotgun (WGS) entry which is preliminary data.</text>
</comment>
<protein>
    <submittedName>
        <fullName evidence="9">Putative electron transport protein YccM</fullName>
    </submittedName>
</protein>
<dbReference type="InterPro" id="IPR017896">
    <property type="entry name" value="4Fe4S_Fe-S-bd"/>
</dbReference>
<evidence type="ECO:0000313" key="9">
    <source>
        <dbReference type="EMBL" id="TLC98066.1"/>
    </source>
</evidence>
<organism evidence="9 10">
    <name type="scientific">Robinsoniella peoriensis</name>
    <dbReference type="NCBI Taxonomy" id="180332"/>
    <lineage>
        <taxon>Bacteria</taxon>
        <taxon>Bacillati</taxon>
        <taxon>Bacillota</taxon>
        <taxon>Clostridia</taxon>
        <taxon>Lachnospirales</taxon>
        <taxon>Lachnospiraceae</taxon>
        <taxon>Robinsoniella</taxon>
    </lineage>
</organism>
<keyword evidence="7" id="KW-1133">Transmembrane helix</keyword>
<evidence type="ECO:0000256" key="2">
    <source>
        <dbReference type="ARBA" id="ARBA00022485"/>
    </source>
</evidence>
<dbReference type="PROSITE" id="PS00198">
    <property type="entry name" value="4FE4S_FER_1"/>
    <property type="match status" value="1"/>
</dbReference>
<feature type="domain" description="4Fe-4S ferredoxin-type" evidence="8">
    <location>
        <begin position="225"/>
        <end position="248"/>
    </location>
</feature>
<dbReference type="PANTHER" id="PTHR30176:SF3">
    <property type="entry name" value="FERREDOXIN-TYPE PROTEIN NAPH"/>
    <property type="match status" value="1"/>
</dbReference>
<keyword evidence="7" id="KW-0472">Membrane</keyword>
<evidence type="ECO:0000313" key="10">
    <source>
        <dbReference type="Proteomes" id="UP000306509"/>
    </source>
</evidence>
<evidence type="ECO:0000256" key="1">
    <source>
        <dbReference type="ARBA" id="ARBA00022448"/>
    </source>
</evidence>
<dbReference type="PROSITE" id="PS51379">
    <property type="entry name" value="4FE4S_FER_2"/>
    <property type="match status" value="2"/>
</dbReference>